<reference evidence="1 2" key="1">
    <citation type="submission" date="2024-03" db="EMBL/GenBank/DDBJ databases">
        <title>Bacilli Hybrid Assemblies.</title>
        <authorList>
            <person name="Kovac J."/>
        </authorList>
    </citation>
    <scope>NUCLEOTIDE SEQUENCE [LARGE SCALE GENOMIC DNA]</scope>
    <source>
        <strain evidence="1 2">FSL M8-0022</strain>
    </source>
</reference>
<comment type="caution">
    <text evidence="1">The sequence shown here is derived from an EMBL/GenBank/DDBJ whole genome shotgun (WGS) entry which is preliminary data.</text>
</comment>
<proteinExistence type="predicted"/>
<dbReference type="InterPro" id="IPR006428">
    <property type="entry name" value="Portal_SPP1-type"/>
</dbReference>
<organism evidence="1 2">
    <name type="scientific">Caldifermentibacillus hisashii</name>
    <dbReference type="NCBI Taxonomy" id="996558"/>
    <lineage>
        <taxon>Bacteria</taxon>
        <taxon>Bacillati</taxon>
        <taxon>Bacillota</taxon>
        <taxon>Bacilli</taxon>
        <taxon>Bacillales</taxon>
        <taxon>Bacillaceae</taxon>
        <taxon>Caldifermentibacillus</taxon>
    </lineage>
</organism>
<evidence type="ECO:0000313" key="1">
    <source>
        <dbReference type="EMBL" id="MEL3959665.1"/>
    </source>
</evidence>
<dbReference type="EMBL" id="JBBYAK010000004">
    <property type="protein sequence ID" value="MEL3959665.1"/>
    <property type="molecule type" value="Genomic_DNA"/>
</dbReference>
<dbReference type="Pfam" id="PF05133">
    <property type="entry name" value="SPP1_portal"/>
    <property type="match status" value="1"/>
</dbReference>
<name>A0ABU9K3M8_9BACI</name>
<evidence type="ECO:0000313" key="2">
    <source>
        <dbReference type="Proteomes" id="UP001459714"/>
    </source>
</evidence>
<accession>A0ABU9K3M8</accession>
<dbReference type="Proteomes" id="UP001459714">
    <property type="component" value="Unassembled WGS sequence"/>
</dbReference>
<protein>
    <submittedName>
        <fullName evidence="1">Phage portal protein</fullName>
    </submittedName>
</protein>
<sequence>MSNKQRFSNEANIHYRYSSADELIANLEDLSDMVQHHMQYQRPRLQTLENYYKGNNETILQANRRKEEHLADHRATHNFAKYVSQFIQGYMVGVPLKTSHKDEEINEKLRDINRINDADEHNSDLVLNQSIYGRAYELLYRNKQDEIRFTTLDVKETFVIYDDTVEMNPIAGVRYFNNQFNDDTLNVIVYTDNKKYDFVTKDQYSYKLTLRNEENHFFDGVPIIEYMNNKFRQGDYEDVLNLIDLYDSAQSDTANYMTDLNDAYLVIQGNVDLDVKTAEKMKEARLILLQTEPGNDGKASQADAKYIYKQYDVSGTEAYKDRLAEDIHKFTNTPNLNDEHFSGTQSGESMKYKLFGLEQVRSIKERLFKKALRDRYRLINNVMTRASEGGFDVNDIQIVFTPNLPKSLKEEIEMFIKLGGKLSEETTLSVLSLVENPKEELEKIEAENKLNQPTYDFEQFRNQDEEVTDDDE</sequence>
<dbReference type="InterPro" id="IPR021145">
    <property type="entry name" value="Portal_protein_SPP1_Gp6-like"/>
</dbReference>
<dbReference type="NCBIfam" id="TIGR01538">
    <property type="entry name" value="portal_SPP1"/>
    <property type="match status" value="1"/>
</dbReference>
<dbReference type="RefSeq" id="WP_342021245.1">
    <property type="nucleotide sequence ID" value="NZ_JBBYAK010000004.1"/>
</dbReference>
<keyword evidence="2" id="KW-1185">Reference proteome</keyword>
<gene>
    <name evidence="1" type="ORF">NST17_21150</name>
</gene>